<dbReference type="AlphaFoldDB" id="A0A4S8MLI1"/>
<dbReference type="Proteomes" id="UP000297245">
    <property type="component" value="Unassembled WGS sequence"/>
</dbReference>
<accession>A0A4S8MLI1</accession>
<gene>
    <name evidence="1" type="ORF">K435DRAFT_851516</name>
</gene>
<evidence type="ECO:0000313" key="1">
    <source>
        <dbReference type="EMBL" id="THV03730.1"/>
    </source>
</evidence>
<keyword evidence="2" id="KW-1185">Reference proteome</keyword>
<sequence>MRNLLTNAGTLNAVLRQAVLSQHGSLRWILPVATVQGEVEYAEEIAHKWLASPYAIDYAPMDSSSKSGFNDQAFPYHVFIPIYLNVDTGIESFSMSSRKRMWKQAQQFQELWHEYRTKGWETDIFSMFDEATLKVRQAEMYG</sequence>
<protein>
    <submittedName>
        <fullName evidence="1">Uncharacterized protein</fullName>
    </submittedName>
</protein>
<reference evidence="1 2" key="1">
    <citation type="journal article" date="2019" name="Nat. Ecol. Evol.">
        <title>Megaphylogeny resolves global patterns of mushroom evolution.</title>
        <authorList>
            <person name="Varga T."/>
            <person name="Krizsan K."/>
            <person name="Foldi C."/>
            <person name="Dima B."/>
            <person name="Sanchez-Garcia M."/>
            <person name="Sanchez-Ramirez S."/>
            <person name="Szollosi G.J."/>
            <person name="Szarkandi J.G."/>
            <person name="Papp V."/>
            <person name="Albert L."/>
            <person name="Andreopoulos W."/>
            <person name="Angelini C."/>
            <person name="Antonin V."/>
            <person name="Barry K.W."/>
            <person name="Bougher N.L."/>
            <person name="Buchanan P."/>
            <person name="Buyck B."/>
            <person name="Bense V."/>
            <person name="Catcheside P."/>
            <person name="Chovatia M."/>
            <person name="Cooper J."/>
            <person name="Damon W."/>
            <person name="Desjardin D."/>
            <person name="Finy P."/>
            <person name="Geml J."/>
            <person name="Haridas S."/>
            <person name="Hughes K."/>
            <person name="Justo A."/>
            <person name="Karasinski D."/>
            <person name="Kautmanova I."/>
            <person name="Kiss B."/>
            <person name="Kocsube S."/>
            <person name="Kotiranta H."/>
            <person name="LaButti K.M."/>
            <person name="Lechner B.E."/>
            <person name="Liimatainen K."/>
            <person name="Lipzen A."/>
            <person name="Lukacs Z."/>
            <person name="Mihaltcheva S."/>
            <person name="Morgado L.N."/>
            <person name="Niskanen T."/>
            <person name="Noordeloos M.E."/>
            <person name="Ohm R.A."/>
            <person name="Ortiz-Santana B."/>
            <person name="Ovrebo C."/>
            <person name="Racz N."/>
            <person name="Riley R."/>
            <person name="Savchenko A."/>
            <person name="Shiryaev A."/>
            <person name="Soop K."/>
            <person name="Spirin V."/>
            <person name="Szebenyi C."/>
            <person name="Tomsovsky M."/>
            <person name="Tulloss R.E."/>
            <person name="Uehling J."/>
            <person name="Grigoriev I.V."/>
            <person name="Vagvolgyi C."/>
            <person name="Papp T."/>
            <person name="Martin F.M."/>
            <person name="Miettinen O."/>
            <person name="Hibbett D.S."/>
            <person name="Nagy L.G."/>
        </authorList>
    </citation>
    <scope>NUCLEOTIDE SEQUENCE [LARGE SCALE GENOMIC DNA]</scope>
    <source>
        <strain evidence="1 2">CBS 962.96</strain>
    </source>
</reference>
<dbReference type="OrthoDB" id="2987940at2759"/>
<dbReference type="EMBL" id="ML179063">
    <property type="protein sequence ID" value="THV03730.1"/>
    <property type="molecule type" value="Genomic_DNA"/>
</dbReference>
<evidence type="ECO:0000313" key="2">
    <source>
        <dbReference type="Proteomes" id="UP000297245"/>
    </source>
</evidence>
<name>A0A4S8MLI1_DENBC</name>
<proteinExistence type="predicted"/>
<organism evidence="1 2">
    <name type="scientific">Dendrothele bispora (strain CBS 962.96)</name>
    <dbReference type="NCBI Taxonomy" id="1314807"/>
    <lineage>
        <taxon>Eukaryota</taxon>
        <taxon>Fungi</taxon>
        <taxon>Dikarya</taxon>
        <taxon>Basidiomycota</taxon>
        <taxon>Agaricomycotina</taxon>
        <taxon>Agaricomycetes</taxon>
        <taxon>Agaricomycetidae</taxon>
        <taxon>Agaricales</taxon>
        <taxon>Agaricales incertae sedis</taxon>
        <taxon>Dendrothele</taxon>
    </lineage>
</organism>